<dbReference type="EMBL" id="JACAQA010000014">
    <property type="protein sequence ID" value="NWB86806.1"/>
    <property type="molecule type" value="Genomic_DNA"/>
</dbReference>
<protein>
    <recommendedName>
        <fullName evidence="4">Osmotically inducible lipoprotein OsmE</fullName>
    </recommendedName>
</protein>
<evidence type="ECO:0000256" key="1">
    <source>
        <dbReference type="ARBA" id="ARBA00022729"/>
    </source>
</evidence>
<sequence length="118" mass="12362">MRLILAGVAAILTLSGCLGGISTLLDFGDHPVTSKAAQGSTVSKQDMLAIQNPSQITAIRGGTAQCLDYDLQNESGKRQPLYVGFTSTGFVNAYGFSTCGDAIRAGYLNSDGPMKRNN</sequence>
<comment type="caution">
    <text evidence="2">The sequence shown here is derived from an EMBL/GenBank/DDBJ whole genome shotgun (WGS) entry which is preliminary data.</text>
</comment>
<proteinExistence type="predicted"/>
<evidence type="ECO:0008006" key="4">
    <source>
        <dbReference type="Google" id="ProtNLM"/>
    </source>
</evidence>
<name>A0A7Y8BT24_9PSED</name>
<dbReference type="Proteomes" id="UP000522864">
    <property type="component" value="Unassembled WGS sequence"/>
</dbReference>
<organism evidence="2 3">
    <name type="scientific">Pseudomonas gingeri</name>
    <dbReference type="NCBI Taxonomy" id="117681"/>
    <lineage>
        <taxon>Bacteria</taxon>
        <taxon>Pseudomonadati</taxon>
        <taxon>Pseudomonadota</taxon>
        <taxon>Gammaproteobacteria</taxon>
        <taxon>Pseudomonadales</taxon>
        <taxon>Pseudomonadaceae</taxon>
        <taxon>Pseudomonas</taxon>
    </lineage>
</organism>
<evidence type="ECO:0000313" key="2">
    <source>
        <dbReference type="EMBL" id="NWB86806.1"/>
    </source>
</evidence>
<evidence type="ECO:0000313" key="3">
    <source>
        <dbReference type="Proteomes" id="UP000522864"/>
    </source>
</evidence>
<dbReference type="PROSITE" id="PS51257">
    <property type="entry name" value="PROKAR_LIPOPROTEIN"/>
    <property type="match status" value="1"/>
</dbReference>
<dbReference type="InterPro" id="IPR037873">
    <property type="entry name" value="BamE-like"/>
</dbReference>
<dbReference type="AlphaFoldDB" id="A0A7Y8BT24"/>
<reference evidence="2 3" key="1">
    <citation type="submission" date="2020-04" db="EMBL/GenBank/DDBJ databases">
        <title>Molecular characterization of pseudomonads from Agaricus bisporus reveal novel blotch 2 pathogens in Western Europe.</title>
        <authorList>
            <person name="Taparia T."/>
            <person name="Krijger M."/>
            <person name="Haynes E."/>
            <person name="Elpinstone J.G."/>
            <person name="Noble R."/>
            <person name="Van Der Wolf J."/>
        </authorList>
    </citation>
    <scope>NUCLEOTIDE SEQUENCE [LARGE SCALE GENOMIC DNA]</scope>
    <source>
        <strain evidence="2 3">G9001</strain>
    </source>
</reference>
<accession>A0A7Y8BT24</accession>
<dbReference type="Gene3D" id="3.30.1450.10">
    <property type="match status" value="1"/>
</dbReference>
<gene>
    <name evidence="2" type="ORF">HX830_18175</name>
</gene>
<dbReference type="RefSeq" id="WP_177101679.1">
    <property type="nucleotide sequence ID" value="NZ_JACAQA010000014.1"/>
</dbReference>
<keyword evidence="1" id="KW-0732">Signal</keyword>